<evidence type="ECO:0000256" key="4">
    <source>
        <dbReference type="ARBA" id="ARBA00023069"/>
    </source>
</evidence>
<evidence type="ECO:0000256" key="7">
    <source>
        <dbReference type="SAM" id="MobiDB-lite"/>
    </source>
</evidence>
<keyword evidence="3" id="KW-0963">Cytoplasm</keyword>
<comment type="caution">
    <text evidence="8">The sequence shown here is derived from an EMBL/GenBank/DDBJ whole genome shotgun (WGS) entry which is preliminary data.</text>
</comment>
<name>A0ABD3IIB6_9MARC</name>
<proteinExistence type="inferred from homology"/>
<sequence>MATSRPLTSQSQGMGIGRKTEDDLSDISTPRSQDSDLRRVQHSSDVQDLIDLPVSRGGDRVKSRRSLQQTNGDIFGCASSPYHVGAAGRLSSASGNSGRITLHDAMGSSSQVFIQEMLHNDNHESFEIDDALLSEKQHSSLMDDGVHNLHMLPSDLEHIQVNDQVRGLFDYIGAYKAQQVEIGTILNPFIPDYILAVGAIDEFIKVPRPDKQPDYLGLKVLDESGSKQSDPAVLMLQLRAASSQPSLIKVETPSVEHANKNPRKLEAWINSIKELHQTKPPPMVIYSKQMHDMEKLMQEWPPSMEKVLAETNLPTATLDVEVHAFVDICCAILDIPIYNSRVESLHLMFSLYLELRDHVSQFPSGASDFAGSSWQ</sequence>
<dbReference type="Proteomes" id="UP001633002">
    <property type="component" value="Unassembled WGS sequence"/>
</dbReference>
<protein>
    <recommendedName>
        <fullName evidence="10">Intraflagellar transport protein 46 homolog</fullName>
    </recommendedName>
</protein>
<evidence type="ECO:0000313" key="8">
    <source>
        <dbReference type="EMBL" id="KAL3702160.1"/>
    </source>
</evidence>
<keyword evidence="5" id="KW-0206">Cytoskeleton</keyword>
<dbReference type="GO" id="GO:0120025">
    <property type="term" value="C:plasma membrane bounded cell projection"/>
    <property type="evidence" value="ECO:0007669"/>
    <property type="project" value="UniProtKB-ARBA"/>
</dbReference>
<dbReference type="InterPro" id="IPR022088">
    <property type="entry name" value="Intraflagellar_transp_cmplxB"/>
</dbReference>
<keyword evidence="4" id="KW-0969">Cilium</keyword>
<evidence type="ECO:0000256" key="2">
    <source>
        <dbReference type="ARBA" id="ARBA00007700"/>
    </source>
</evidence>
<feature type="region of interest" description="Disordered" evidence="7">
    <location>
        <begin position="1"/>
        <end position="44"/>
    </location>
</feature>
<evidence type="ECO:0000256" key="6">
    <source>
        <dbReference type="ARBA" id="ARBA00023273"/>
    </source>
</evidence>
<evidence type="ECO:0008006" key="10">
    <source>
        <dbReference type="Google" id="ProtNLM"/>
    </source>
</evidence>
<keyword evidence="6" id="KW-0966">Cell projection</keyword>
<evidence type="ECO:0000256" key="1">
    <source>
        <dbReference type="ARBA" id="ARBA00004120"/>
    </source>
</evidence>
<evidence type="ECO:0000313" key="9">
    <source>
        <dbReference type="Proteomes" id="UP001633002"/>
    </source>
</evidence>
<reference evidence="8 9" key="1">
    <citation type="submission" date="2024-09" db="EMBL/GenBank/DDBJ databases">
        <title>Chromosome-scale assembly of Riccia sorocarpa.</title>
        <authorList>
            <person name="Paukszto L."/>
        </authorList>
    </citation>
    <scope>NUCLEOTIDE SEQUENCE [LARGE SCALE GENOMIC DNA]</scope>
    <source>
        <strain evidence="8">LP-2024</strain>
        <tissue evidence="8">Aerial parts of the thallus</tissue>
    </source>
</reference>
<evidence type="ECO:0000256" key="3">
    <source>
        <dbReference type="ARBA" id="ARBA00022490"/>
    </source>
</evidence>
<dbReference type="EMBL" id="JBJQOH010000001">
    <property type="protein sequence ID" value="KAL3702160.1"/>
    <property type="molecule type" value="Genomic_DNA"/>
</dbReference>
<organism evidence="8 9">
    <name type="scientific">Riccia sorocarpa</name>
    <dbReference type="NCBI Taxonomy" id="122646"/>
    <lineage>
        <taxon>Eukaryota</taxon>
        <taxon>Viridiplantae</taxon>
        <taxon>Streptophyta</taxon>
        <taxon>Embryophyta</taxon>
        <taxon>Marchantiophyta</taxon>
        <taxon>Marchantiopsida</taxon>
        <taxon>Marchantiidae</taxon>
        <taxon>Marchantiales</taxon>
        <taxon>Ricciaceae</taxon>
        <taxon>Riccia</taxon>
    </lineage>
</organism>
<dbReference type="PANTHER" id="PTHR13376:SF0">
    <property type="entry name" value="INTRAFLAGELLAR TRANSPORT PROTEIN 46 HOMOLOG"/>
    <property type="match status" value="1"/>
</dbReference>
<gene>
    <name evidence="8" type="ORF">R1sor_020182</name>
</gene>
<evidence type="ECO:0000256" key="5">
    <source>
        <dbReference type="ARBA" id="ARBA00023212"/>
    </source>
</evidence>
<comment type="similarity">
    <text evidence="2">Belongs to the IFT46 family.</text>
</comment>
<accession>A0ABD3IIB6</accession>
<dbReference type="PANTHER" id="PTHR13376">
    <property type="entry name" value="INTRAFLAGELLAR TRANSPORT PROTEIN 46 HOMOLOG"/>
    <property type="match status" value="1"/>
</dbReference>
<dbReference type="AlphaFoldDB" id="A0ABD3IIB6"/>
<keyword evidence="9" id="KW-1185">Reference proteome</keyword>
<dbReference type="Pfam" id="PF12317">
    <property type="entry name" value="IFT46_B_C"/>
    <property type="match status" value="1"/>
</dbReference>
<comment type="subcellular location">
    <subcellularLocation>
        <location evidence="1">Cytoplasm</location>
        <location evidence="1">Cytoskeleton</location>
        <location evidence="1">Cilium basal body</location>
    </subcellularLocation>
</comment>
<feature type="compositionally biased region" description="Polar residues" evidence="7">
    <location>
        <begin position="1"/>
        <end position="13"/>
    </location>
</feature>